<dbReference type="InterPro" id="IPR013078">
    <property type="entry name" value="His_Pase_superF_clade-1"/>
</dbReference>
<dbReference type="EMBL" id="CP086714">
    <property type="protein sequence ID" value="WOO77227.1"/>
    <property type="molecule type" value="Genomic_DNA"/>
</dbReference>
<dbReference type="NCBIfam" id="NF010718">
    <property type="entry name" value="PRK14120.1"/>
    <property type="match status" value="1"/>
</dbReference>
<dbReference type="NCBIfam" id="TIGR01258">
    <property type="entry name" value="pgm_1"/>
    <property type="match status" value="1"/>
</dbReference>
<comment type="similarity">
    <text evidence="3 9">Belongs to the phosphoglycerate mutase family. BPG-dependent PGAM subfamily.</text>
</comment>
<feature type="active site" description="Proton donor/acceptor" evidence="6">
    <location>
        <position position="88"/>
    </location>
</feature>
<feature type="site" description="Transition state stabilizer" evidence="8">
    <location>
        <position position="180"/>
    </location>
</feature>
<proteinExistence type="inferred from homology"/>
<feature type="binding site" evidence="7">
    <location>
        <position position="99"/>
    </location>
    <ligand>
        <name>substrate</name>
    </ligand>
</feature>
<evidence type="ECO:0000313" key="12">
    <source>
        <dbReference type="Proteomes" id="UP000827549"/>
    </source>
</evidence>
<dbReference type="SMART" id="SM00855">
    <property type="entry name" value="PGAM"/>
    <property type="match status" value="1"/>
</dbReference>
<dbReference type="GO" id="GO:0006096">
    <property type="term" value="P:glycolytic process"/>
    <property type="evidence" value="ECO:0007669"/>
    <property type="project" value="UniProtKB-KW"/>
</dbReference>
<evidence type="ECO:0000256" key="7">
    <source>
        <dbReference type="PIRSR" id="PIRSR613078-2"/>
    </source>
</evidence>
<dbReference type="GeneID" id="87804077"/>
<feature type="binding site" evidence="7">
    <location>
        <position position="61"/>
    </location>
    <ligand>
        <name>substrate</name>
    </ligand>
</feature>
<dbReference type="RefSeq" id="XP_062623259.1">
    <property type="nucleotide sequence ID" value="XM_062767275.1"/>
</dbReference>
<feature type="binding site" evidence="7">
    <location>
        <begin position="22"/>
        <end position="23"/>
    </location>
    <ligand>
        <name>substrate</name>
    </ligand>
</feature>
<organism evidence="11 12">
    <name type="scientific">Vanrija pseudolonga</name>
    <dbReference type="NCBI Taxonomy" id="143232"/>
    <lineage>
        <taxon>Eukaryota</taxon>
        <taxon>Fungi</taxon>
        <taxon>Dikarya</taxon>
        <taxon>Basidiomycota</taxon>
        <taxon>Agaricomycotina</taxon>
        <taxon>Tremellomycetes</taxon>
        <taxon>Trichosporonales</taxon>
        <taxon>Trichosporonaceae</taxon>
        <taxon>Vanrija</taxon>
    </lineage>
</organism>
<protein>
    <recommendedName>
        <fullName evidence="9">Phosphoglycerate mutase</fullName>
        <ecNumber evidence="9">5.4.2.11</ecNumber>
    </recommendedName>
</protein>
<dbReference type="CDD" id="cd07067">
    <property type="entry name" value="HP_PGM_like"/>
    <property type="match status" value="1"/>
</dbReference>
<keyword evidence="12" id="KW-1185">Reference proteome</keyword>
<name>A0AAF0Y021_9TREE</name>
<evidence type="ECO:0000256" key="9">
    <source>
        <dbReference type="RuleBase" id="RU004511"/>
    </source>
</evidence>
<feature type="binding site" evidence="7">
    <location>
        <begin position="181"/>
        <end position="182"/>
    </location>
    <ligand>
        <name>substrate</name>
    </ligand>
</feature>
<evidence type="ECO:0000256" key="4">
    <source>
        <dbReference type="ARBA" id="ARBA00023152"/>
    </source>
</evidence>
<feature type="binding site" evidence="7">
    <location>
        <begin position="115"/>
        <end position="116"/>
    </location>
    <ligand>
        <name>substrate</name>
    </ligand>
</feature>
<dbReference type="NCBIfam" id="NF010713">
    <property type="entry name" value="PRK14115.1"/>
    <property type="match status" value="1"/>
</dbReference>
<evidence type="ECO:0000256" key="6">
    <source>
        <dbReference type="PIRSR" id="PIRSR613078-1"/>
    </source>
</evidence>
<dbReference type="InterPro" id="IPR005952">
    <property type="entry name" value="Phosphogly_mut1"/>
</dbReference>
<comment type="pathway">
    <text evidence="2 9">Carbohydrate degradation; glycolysis; pyruvate from D-glyceraldehyde 3-phosphate: step 3/5.</text>
</comment>
<dbReference type="PROSITE" id="PS00175">
    <property type="entry name" value="PG_MUTASE"/>
    <property type="match status" value="1"/>
</dbReference>
<dbReference type="GO" id="GO:0004619">
    <property type="term" value="F:phosphoglycerate mutase activity"/>
    <property type="evidence" value="ECO:0007669"/>
    <property type="project" value="UniProtKB-EC"/>
</dbReference>
<dbReference type="Proteomes" id="UP000827549">
    <property type="component" value="Chromosome 1"/>
</dbReference>
<accession>A0AAF0Y021</accession>
<keyword evidence="4 9" id="KW-0324">Glycolysis</keyword>
<dbReference type="SUPFAM" id="SSF53254">
    <property type="entry name" value="Phosphoglycerate mutase-like"/>
    <property type="match status" value="1"/>
</dbReference>
<feature type="region of interest" description="Disordered" evidence="10">
    <location>
        <begin position="418"/>
        <end position="447"/>
    </location>
</feature>
<feature type="active site" description="Tele-phosphohistidine intermediate" evidence="6">
    <location>
        <position position="10"/>
    </location>
</feature>
<dbReference type="InterPro" id="IPR001345">
    <property type="entry name" value="PG/BPGM_mutase_AS"/>
</dbReference>
<feature type="binding site" evidence="7">
    <location>
        <begin position="9"/>
        <end position="16"/>
    </location>
    <ligand>
        <name>substrate</name>
    </ligand>
</feature>
<comment type="catalytic activity">
    <reaction evidence="1 9">
        <text>(2R)-2-phosphoglycerate = (2R)-3-phosphoglycerate</text>
        <dbReference type="Rhea" id="RHEA:15901"/>
        <dbReference type="ChEBI" id="CHEBI:58272"/>
        <dbReference type="ChEBI" id="CHEBI:58289"/>
        <dbReference type="EC" id="5.4.2.11"/>
    </reaction>
</comment>
<evidence type="ECO:0000256" key="2">
    <source>
        <dbReference type="ARBA" id="ARBA00004798"/>
    </source>
</evidence>
<reference evidence="11" key="1">
    <citation type="submission" date="2023-10" db="EMBL/GenBank/DDBJ databases">
        <authorList>
            <person name="Noh H."/>
        </authorList>
    </citation>
    <scope>NUCLEOTIDE SEQUENCE</scope>
    <source>
        <strain evidence="11">DUCC4014</strain>
    </source>
</reference>
<evidence type="ECO:0000313" key="11">
    <source>
        <dbReference type="EMBL" id="WOO77227.1"/>
    </source>
</evidence>
<evidence type="ECO:0000256" key="1">
    <source>
        <dbReference type="ARBA" id="ARBA00000380"/>
    </source>
</evidence>
<sequence length="447" mass="49130">MPYTLVLLRHGESTWNALNLFTGWVDVPLSDKGRAEATRGGELLREKKITPDILHTSLLKRAIVTANLALEAANLDWIPVRRDWRLNERHYGALQGLDKKATRDKYGDEQFMLWRRSYDMPPPNIDPAAKYSQTREPRYVGDPVPLAECLKDVVARFLPYWHDHIVPDLQSGKTVLVAAHGNSLRALVKHLDGISDHDIAALNIPTGIPLVYELDEDLKPLVKGGTYLDPVAAEASIHAVANQGNGPVAGLTKLAETRVQQCENALWFLLSLPEVAGALERIHLDQGDLALPSAPTSGLERTERAEWWTEYPLDSTSSLLRFLQQGHVMQAAGAQPQPTAVSISEAASTSTFSPRARMEEAHTIVVAQDLGYDEQGGSGSTTPNRPYGDVLDNDAEQPRNTFSHLWHLVSAAIPDEPGAAARAAGTEGEARRQGEGFRDGEGKESFW</sequence>
<dbReference type="Pfam" id="PF00300">
    <property type="entry name" value="His_Phos_1"/>
    <property type="match status" value="1"/>
</dbReference>
<evidence type="ECO:0000256" key="8">
    <source>
        <dbReference type="PIRSR" id="PIRSR613078-3"/>
    </source>
</evidence>
<keyword evidence="5 9" id="KW-0413">Isomerase</keyword>
<feature type="region of interest" description="Disordered" evidence="10">
    <location>
        <begin position="370"/>
        <end position="396"/>
    </location>
</feature>
<dbReference type="AlphaFoldDB" id="A0AAF0Y021"/>
<feature type="compositionally biased region" description="Low complexity" evidence="10">
    <location>
        <begin position="418"/>
        <end position="427"/>
    </location>
</feature>
<dbReference type="PANTHER" id="PTHR11931">
    <property type="entry name" value="PHOSPHOGLYCERATE MUTASE"/>
    <property type="match status" value="1"/>
</dbReference>
<feature type="compositionally biased region" description="Basic and acidic residues" evidence="10">
    <location>
        <begin position="428"/>
        <end position="447"/>
    </location>
</feature>
<dbReference type="Gene3D" id="3.40.50.1240">
    <property type="entry name" value="Phosphoglycerate mutase-like"/>
    <property type="match status" value="1"/>
</dbReference>
<evidence type="ECO:0000256" key="10">
    <source>
        <dbReference type="SAM" id="MobiDB-lite"/>
    </source>
</evidence>
<evidence type="ECO:0000256" key="5">
    <source>
        <dbReference type="ARBA" id="ARBA00023235"/>
    </source>
</evidence>
<gene>
    <name evidence="11" type="primary">gpmA</name>
    <name evidence="11" type="ORF">LOC62_01G000819</name>
</gene>
<evidence type="ECO:0000256" key="3">
    <source>
        <dbReference type="ARBA" id="ARBA00006717"/>
    </source>
</evidence>
<dbReference type="EC" id="5.4.2.11" evidence="9"/>
<feature type="binding site" evidence="7">
    <location>
        <begin position="88"/>
        <end position="91"/>
    </location>
    <ligand>
        <name>substrate</name>
    </ligand>
</feature>
<dbReference type="HAMAP" id="MF_01039">
    <property type="entry name" value="PGAM_GpmA"/>
    <property type="match status" value="1"/>
</dbReference>
<dbReference type="FunFam" id="3.40.50.1240:FF:000003">
    <property type="entry name" value="2,3-bisphosphoglycerate-dependent phosphoglycerate mutase"/>
    <property type="match status" value="1"/>
</dbReference>
<dbReference type="InterPro" id="IPR029033">
    <property type="entry name" value="His_PPase_superfam"/>
</dbReference>